<organism evidence="7 8">
    <name type="scientific">Hydnomerulius pinastri MD-312</name>
    <dbReference type="NCBI Taxonomy" id="994086"/>
    <lineage>
        <taxon>Eukaryota</taxon>
        <taxon>Fungi</taxon>
        <taxon>Dikarya</taxon>
        <taxon>Basidiomycota</taxon>
        <taxon>Agaricomycotina</taxon>
        <taxon>Agaricomycetes</taxon>
        <taxon>Agaricomycetidae</taxon>
        <taxon>Boletales</taxon>
        <taxon>Boletales incertae sedis</taxon>
        <taxon>Leucogyrophana</taxon>
    </lineage>
</organism>
<evidence type="ECO:0000313" key="7">
    <source>
        <dbReference type="EMBL" id="KIJ63668.1"/>
    </source>
</evidence>
<evidence type="ECO:0000313" key="8">
    <source>
        <dbReference type="Proteomes" id="UP000053820"/>
    </source>
</evidence>
<dbReference type="Pfam" id="PF05378">
    <property type="entry name" value="Hydant_A_N"/>
    <property type="match status" value="1"/>
</dbReference>
<dbReference type="Pfam" id="PF01968">
    <property type="entry name" value="Hydantoinase_A"/>
    <property type="match status" value="1"/>
</dbReference>
<dbReference type="PANTHER" id="PTHR11365:SF23">
    <property type="entry name" value="HYPOTHETICAL 5-OXOPROLINASE (EUROFUNG)-RELATED"/>
    <property type="match status" value="1"/>
</dbReference>
<dbReference type="InterPro" id="IPR008040">
    <property type="entry name" value="Hydant_A_N"/>
</dbReference>
<name>A0A0C9W8C5_9AGAM</name>
<sequence length="1354" mass="146739">MATSSSWRLGVDVGGTFTDAILYHDESGAIYRSKGRVPSTPKDQSVGVLCAIQQLQDQLKGQDIDIRTVNHGTTVATNAIIEGRGAKVALLVTEGYKQILQIRRSHVPGGLAGWIVWPKPTPLADLEMTIEVPGRISSSGEEVRLFDRDLLVQRLKALPDRPDSITVSLINSYANATHEQAVLQVLQTEFPGIPVSLSSDVLPEAMEYERTLTTVANAYVKPTVATYLDSLQDKLGKTELRVLRSDGGLIAKDLAKDICANLLYSGPAGGVAGVIARIAKKTEYKYTFDMGGTSTDVCLIENEVAEVRRETTVGDLTICAPSINVLTVGSGGGSIAKVGEIFGALRVGPESAGASPGPACYGQGGSLPTLTDAFVVLGYLPNTLLAGSLPLSVSAATEAITTHIAKPLGLSVHEAAEGIVRLAVEHVHGTVRGASVARGRDPRGYALVAFGGAGGLAACRLAELCGSYPVIIPPSPGVLCAFGDACTTLRHEAAATVVHLAKTSIRATCEELAERAASVLLSQGVTKNRLRCYWSADMRYHGQGLILPIDFDINELSDDDGELLVMKEKFEAAHEKLFTFRLTEEVEVVNLRAVAEEEATEIRLEQLPRGNGQPTSDALKGETSIYYEGHEYVTRVFERVHLRSGDKVLGPAIICEIDCTTLVTPGHEAVVDDTGNLVIWRSTRSTSDETNHGTETSDQPAAVSCPSPPQVDAVTLELIEASLQSARAEMDALIQRYVFPCVAMSPAMREQLDYYPLIAVGAGPHEGKMICGQFGTFIPGFLASWEGTIDEGDCFITNDPYSVDFAISHLNDVLVVTPVYWEGHRIAWAANFGHFTDLGSHVPGSMPNCATSIYEDGLQIPLCKLYSKGVPNEAIFKIIERNSRKPNFARSDLRALVAASNIGARRVQELCERFGSVIVQSAFEELLERNKTAIAKLIRTSIPKEPIFFEDWIDDDGHGIGPWKVACTMSKRTEGKDEIVTFDFDGTDPQSERSINFALSKEMLKMFAVSFLLKVFDPSAVFNDGAFELFEVKVPSGTILNPIRPGALSCRTHLLGRVFDILSALFGQRQPEFLSAAGFSDSPHLFYSGWDKNGEWFQLYQIGFGGVPARPHGDGQDGHSLWPSFKAVPNEFLEMYLPLRIDRCETIPDTGGAGYYRGGNAMRIDYHFLEPGTISIHDDRWLTKPWGVHGGDTGSRSRKELVKYSVDPMNPPRVIVGSKEDSIPVSAGDVLEWRTWGGGGWGNPLDRDAAIVAKEYRQGLVADTRRYGVVVSAVGEVDTAATEVLRAQLRAAQSPPPLFNHGGSIKELVEACLVETGLPAPSLPSTRVLRGPVSQMQHIRELHGRRKKEDATMS</sequence>
<dbReference type="PANTHER" id="PTHR11365">
    <property type="entry name" value="5-OXOPROLINASE RELATED"/>
    <property type="match status" value="1"/>
</dbReference>
<dbReference type="InterPro" id="IPR049517">
    <property type="entry name" value="ACX-like_C"/>
</dbReference>
<dbReference type="InterPro" id="IPR002821">
    <property type="entry name" value="Hydantoinase_A"/>
</dbReference>
<keyword evidence="8" id="KW-1185">Reference proteome</keyword>
<dbReference type="InterPro" id="IPR003692">
    <property type="entry name" value="Hydantoinase_B"/>
</dbReference>
<reference evidence="7 8" key="1">
    <citation type="submission" date="2014-04" db="EMBL/GenBank/DDBJ databases">
        <title>Evolutionary Origins and Diversification of the Mycorrhizal Mutualists.</title>
        <authorList>
            <consortium name="DOE Joint Genome Institute"/>
            <consortium name="Mycorrhizal Genomics Consortium"/>
            <person name="Kohler A."/>
            <person name="Kuo A."/>
            <person name="Nagy L.G."/>
            <person name="Floudas D."/>
            <person name="Copeland A."/>
            <person name="Barry K.W."/>
            <person name="Cichocki N."/>
            <person name="Veneault-Fourrey C."/>
            <person name="LaButti K."/>
            <person name="Lindquist E.A."/>
            <person name="Lipzen A."/>
            <person name="Lundell T."/>
            <person name="Morin E."/>
            <person name="Murat C."/>
            <person name="Riley R."/>
            <person name="Ohm R."/>
            <person name="Sun H."/>
            <person name="Tunlid A."/>
            <person name="Henrissat B."/>
            <person name="Grigoriev I.V."/>
            <person name="Hibbett D.S."/>
            <person name="Martin F."/>
        </authorList>
    </citation>
    <scope>NUCLEOTIDE SEQUENCE [LARGE SCALE GENOMIC DNA]</scope>
    <source>
        <strain evidence="7 8">MD-312</strain>
    </source>
</reference>
<dbReference type="Pfam" id="PF19278">
    <property type="entry name" value="Hydant_A_C"/>
    <property type="match status" value="1"/>
</dbReference>
<comment type="similarity">
    <text evidence="1">Belongs to the oxoprolinase family.</text>
</comment>
<feature type="domain" description="Hydantoinase B/oxoprolinase" evidence="4">
    <location>
        <begin position="712"/>
        <end position="1244"/>
    </location>
</feature>
<evidence type="ECO:0000259" key="6">
    <source>
        <dbReference type="Pfam" id="PF19278"/>
    </source>
</evidence>
<dbReference type="OrthoDB" id="3643at2759"/>
<evidence type="ECO:0000259" key="5">
    <source>
        <dbReference type="Pfam" id="PF05378"/>
    </source>
</evidence>
<evidence type="ECO:0000259" key="3">
    <source>
        <dbReference type="Pfam" id="PF01968"/>
    </source>
</evidence>
<dbReference type="GO" id="GO:0017168">
    <property type="term" value="F:5-oxoprolinase (ATP-hydrolyzing) activity"/>
    <property type="evidence" value="ECO:0007669"/>
    <property type="project" value="TreeGrafter"/>
</dbReference>
<dbReference type="GO" id="GO:0005829">
    <property type="term" value="C:cytosol"/>
    <property type="evidence" value="ECO:0007669"/>
    <property type="project" value="TreeGrafter"/>
</dbReference>
<evidence type="ECO:0000256" key="1">
    <source>
        <dbReference type="ARBA" id="ARBA00010403"/>
    </source>
</evidence>
<proteinExistence type="inferred from homology"/>
<evidence type="ECO:0000259" key="4">
    <source>
        <dbReference type="Pfam" id="PF02538"/>
    </source>
</evidence>
<accession>A0A0C9W8C5</accession>
<dbReference type="Pfam" id="PF02538">
    <property type="entry name" value="Hydantoinase_B"/>
    <property type="match status" value="1"/>
</dbReference>
<protein>
    <recommendedName>
        <fullName evidence="9">5-oxoprolinase</fullName>
    </recommendedName>
</protein>
<feature type="region of interest" description="Disordered" evidence="2">
    <location>
        <begin position="683"/>
        <end position="706"/>
    </location>
</feature>
<feature type="domain" description="Hydantoinase/oxoprolinase N-terminal" evidence="5">
    <location>
        <begin position="8"/>
        <end position="189"/>
    </location>
</feature>
<dbReference type="GO" id="GO:0006749">
    <property type="term" value="P:glutathione metabolic process"/>
    <property type="evidence" value="ECO:0007669"/>
    <property type="project" value="TreeGrafter"/>
</dbReference>
<dbReference type="EMBL" id="KN839850">
    <property type="protein sequence ID" value="KIJ63668.1"/>
    <property type="molecule type" value="Genomic_DNA"/>
</dbReference>
<dbReference type="HOGENOM" id="CLU_002157_2_0_1"/>
<gene>
    <name evidence="7" type="ORF">HYDPIDRAFT_113176</name>
</gene>
<feature type="domain" description="Acetophenone carboxylase-like C-terminal" evidence="6">
    <location>
        <begin position="500"/>
        <end position="673"/>
    </location>
</feature>
<evidence type="ECO:0000256" key="2">
    <source>
        <dbReference type="SAM" id="MobiDB-lite"/>
    </source>
</evidence>
<evidence type="ECO:0008006" key="9">
    <source>
        <dbReference type="Google" id="ProtNLM"/>
    </source>
</evidence>
<dbReference type="Proteomes" id="UP000053820">
    <property type="component" value="Unassembled WGS sequence"/>
</dbReference>
<dbReference type="InterPro" id="IPR045079">
    <property type="entry name" value="Oxoprolinase-like"/>
</dbReference>
<feature type="domain" description="Hydantoinase A/oxoprolinase" evidence="3">
    <location>
        <begin position="210"/>
        <end position="492"/>
    </location>
</feature>